<gene>
    <name evidence="1" type="ORF">ILEXP_LOCUS30057</name>
</gene>
<name>A0ABC8SVP4_9AQUA</name>
<dbReference type="EMBL" id="CAUOFW020003650">
    <property type="protein sequence ID" value="CAK9161264.1"/>
    <property type="molecule type" value="Genomic_DNA"/>
</dbReference>
<dbReference type="Proteomes" id="UP001642360">
    <property type="component" value="Unassembled WGS sequence"/>
</dbReference>
<comment type="caution">
    <text evidence="1">The sequence shown here is derived from an EMBL/GenBank/DDBJ whole genome shotgun (WGS) entry which is preliminary data.</text>
</comment>
<proteinExistence type="predicted"/>
<dbReference type="AlphaFoldDB" id="A0ABC8SVP4"/>
<sequence>KGLLRESMEDALGEGGNVNTMAQLSNARAEGGGYLGDAWNGLSDNRDVLVMPGAALGWSANARNCIRKELGRALGDARATSLVGAGNWCRQASAGIGASARR</sequence>
<protein>
    <submittedName>
        <fullName evidence="1">Uncharacterized protein</fullName>
    </submittedName>
</protein>
<reference evidence="1 2" key="1">
    <citation type="submission" date="2024-02" db="EMBL/GenBank/DDBJ databases">
        <authorList>
            <person name="Vignale AGUSTIN F."/>
            <person name="Sosa J E."/>
            <person name="Modenutti C."/>
        </authorList>
    </citation>
    <scope>NUCLEOTIDE SEQUENCE [LARGE SCALE GENOMIC DNA]</scope>
</reference>
<feature type="non-terminal residue" evidence="1">
    <location>
        <position position="1"/>
    </location>
</feature>
<accession>A0ABC8SVP4</accession>
<evidence type="ECO:0000313" key="1">
    <source>
        <dbReference type="EMBL" id="CAK9161264.1"/>
    </source>
</evidence>
<organism evidence="1 2">
    <name type="scientific">Ilex paraguariensis</name>
    <name type="common">yerba mate</name>
    <dbReference type="NCBI Taxonomy" id="185542"/>
    <lineage>
        <taxon>Eukaryota</taxon>
        <taxon>Viridiplantae</taxon>
        <taxon>Streptophyta</taxon>
        <taxon>Embryophyta</taxon>
        <taxon>Tracheophyta</taxon>
        <taxon>Spermatophyta</taxon>
        <taxon>Magnoliopsida</taxon>
        <taxon>eudicotyledons</taxon>
        <taxon>Gunneridae</taxon>
        <taxon>Pentapetalae</taxon>
        <taxon>asterids</taxon>
        <taxon>campanulids</taxon>
        <taxon>Aquifoliales</taxon>
        <taxon>Aquifoliaceae</taxon>
        <taxon>Ilex</taxon>
    </lineage>
</organism>
<keyword evidence="2" id="KW-1185">Reference proteome</keyword>
<evidence type="ECO:0000313" key="2">
    <source>
        <dbReference type="Proteomes" id="UP001642360"/>
    </source>
</evidence>